<feature type="transmembrane region" description="Helical" evidence="8">
    <location>
        <begin position="6"/>
        <end position="30"/>
    </location>
</feature>
<comment type="subcellular location">
    <subcellularLocation>
        <location evidence="1">Cell membrane</location>
        <topology evidence="1">Multi-pass membrane protein</topology>
    </subcellularLocation>
</comment>
<dbReference type="Proteomes" id="UP000013996">
    <property type="component" value="Unassembled WGS sequence"/>
</dbReference>
<dbReference type="InterPro" id="IPR000715">
    <property type="entry name" value="Glycosyl_transferase_4"/>
</dbReference>
<dbReference type="EC" id="2.7.8.-" evidence="9"/>
<keyword evidence="2" id="KW-1003">Cell membrane</keyword>
<feature type="transmembrane region" description="Helical" evidence="8">
    <location>
        <begin position="218"/>
        <end position="239"/>
    </location>
</feature>
<evidence type="ECO:0000256" key="7">
    <source>
        <dbReference type="PIRSR" id="PIRSR600715-1"/>
    </source>
</evidence>
<protein>
    <submittedName>
        <fullName evidence="9">Glycosyltransferase, group 4 family</fullName>
        <ecNumber evidence="9">2.7.8.-</ecNumber>
    </submittedName>
</protein>
<dbReference type="GO" id="GO:0046872">
    <property type="term" value="F:metal ion binding"/>
    <property type="evidence" value="ECO:0007669"/>
    <property type="project" value="UniProtKB-KW"/>
</dbReference>
<feature type="transmembrane region" description="Helical" evidence="8">
    <location>
        <begin position="193"/>
        <end position="211"/>
    </location>
</feature>
<dbReference type="GO" id="GO:0005886">
    <property type="term" value="C:plasma membrane"/>
    <property type="evidence" value="ECO:0007669"/>
    <property type="project" value="UniProtKB-SubCell"/>
</dbReference>
<dbReference type="AlphaFoldDB" id="A0A5E8HEQ7"/>
<dbReference type="EMBL" id="AOGX02000015">
    <property type="protein sequence ID" value="EOQ89168.1"/>
    <property type="molecule type" value="Genomic_DNA"/>
</dbReference>
<feature type="binding site" evidence="7">
    <location>
        <position position="160"/>
    </location>
    <ligand>
        <name>Mg(2+)</name>
        <dbReference type="ChEBI" id="CHEBI:18420"/>
    </ligand>
</feature>
<feature type="transmembrane region" description="Helical" evidence="8">
    <location>
        <begin position="333"/>
        <end position="353"/>
    </location>
</feature>
<dbReference type="OrthoDB" id="9783652at2"/>
<comment type="cofactor">
    <cofactor evidence="7">
        <name>Mg(2+)</name>
        <dbReference type="ChEBI" id="CHEBI:18420"/>
    </cofactor>
</comment>
<gene>
    <name evidence="9" type="ORF">LEP1GSC202_1849</name>
</gene>
<evidence type="ECO:0000313" key="10">
    <source>
        <dbReference type="Proteomes" id="UP000013996"/>
    </source>
</evidence>
<dbReference type="GO" id="GO:0044038">
    <property type="term" value="P:cell wall macromolecule biosynthetic process"/>
    <property type="evidence" value="ECO:0007669"/>
    <property type="project" value="TreeGrafter"/>
</dbReference>
<feature type="transmembrane region" description="Helical" evidence="8">
    <location>
        <begin position="142"/>
        <end position="160"/>
    </location>
</feature>
<comment type="caution">
    <text evidence="9">The sequence shown here is derived from an EMBL/GenBank/DDBJ whole genome shotgun (WGS) entry which is preliminary data.</text>
</comment>
<keyword evidence="5 8" id="KW-1133">Transmembrane helix</keyword>
<evidence type="ECO:0000256" key="4">
    <source>
        <dbReference type="ARBA" id="ARBA00022692"/>
    </source>
</evidence>
<feature type="transmembrane region" description="Helical" evidence="8">
    <location>
        <begin position="304"/>
        <end position="327"/>
    </location>
</feature>
<evidence type="ECO:0000256" key="5">
    <source>
        <dbReference type="ARBA" id="ARBA00022989"/>
    </source>
</evidence>
<sequence length="359" mass="41176">MPAFFPISFLILGLISLFLHSIYVHSRFGVKDVPNERSLHDTVTKKSGGMFFIPIFLVSTLLYLTGVFGFGFPNVGTLTNHVSNIYILLAGVFVFSILGFIDDLIHLSPKLRLILELGIVMFCLWGISPNIGFITLTEIPTYLLILFLTVFLVFGINLVNFMDGMDWYLVTTFVICFFSVRLCDLPFYSHPTLGYILYSILFLSMFGFIFYNFPKAKLFMGDSGSLALGFFVLFLPLLYNPLTEGSNKGQVVRWDVLDYFYLFPFFWIDGITILTKRFFQKKHLFQAHREHLYQRLTETKVGKVGSLFVFSLLNGMVLGLHILLVQLEIGKMLTFTILFLISLLFYGIVWVWTSRKNLA</sequence>
<keyword evidence="7" id="KW-0479">Metal-binding</keyword>
<keyword evidence="4 8" id="KW-0812">Transmembrane</keyword>
<feature type="transmembrane region" description="Helical" evidence="8">
    <location>
        <begin position="84"/>
        <end position="101"/>
    </location>
</feature>
<evidence type="ECO:0000256" key="2">
    <source>
        <dbReference type="ARBA" id="ARBA00022475"/>
    </source>
</evidence>
<dbReference type="GO" id="GO:0071555">
    <property type="term" value="P:cell wall organization"/>
    <property type="evidence" value="ECO:0007669"/>
    <property type="project" value="TreeGrafter"/>
</dbReference>
<evidence type="ECO:0000256" key="8">
    <source>
        <dbReference type="SAM" id="Phobius"/>
    </source>
</evidence>
<evidence type="ECO:0000256" key="3">
    <source>
        <dbReference type="ARBA" id="ARBA00022679"/>
    </source>
</evidence>
<feature type="transmembrane region" description="Helical" evidence="8">
    <location>
        <begin position="113"/>
        <end position="136"/>
    </location>
</feature>
<dbReference type="Pfam" id="PF00953">
    <property type="entry name" value="Glycos_transf_4"/>
    <property type="match status" value="1"/>
</dbReference>
<feature type="transmembrane region" description="Helical" evidence="8">
    <location>
        <begin position="167"/>
        <end position="187"/>
    </location>
</feature>
<dbReference type="PANTHER" id="PTHR22926">
    <property type="entry name" value="PHOSPHO-N-ACETYLMURAMOYL-PENTAPEPTIDE-TRANSFERASE"/>
    <property type="match status" value="1"/>
</dbReference>
<dbReference type="GO" id="GO:0016780">
    <property type="term" value="F:phosphotransferase activity, for other substituted phosphate groups"/>
    <property type="evidence" value="ECO:0007669"/>
    <property type="project" value="InterPro"/>
</dbReference>
<organism evidence="9 10">
    <name type="scientific">Leptospira yanagawae serovar Saopaulo str. Sao Paulo = ATCC 700523</name>
    <dbReference type="NCBI Taxonomy" id="1249483"/>
    <lineage>
        <taxon>Bacteria</taxon>
        <taxon>Pseudomonadati</taxon>
        <taxon>Spirochaetota</taxon>
        <taxon>Spirochaetia</taxon>
        <taxon>Leptospirales</taxon>
        <taxon>Leptospiraceae</taxon>
        <taxon>Leptospira</taxon>
    </lineage>
</organism>
<dbReference type="STRING" id="1249483.LEP1GSC202_1849"/>
<reference evidence="9 10" key="1">
    <citation type="submission" date="2013-04" db="EMBL/GenBank/DDBJ databases">
        <authorList>
            <person name="Harkins D.M."/>
            <person name="Durkin A.S."/>
            <person name="Brinkac L.M."/>
            <person name="Haft D.H."/>
            <person name="Selengut J.D."/>
            <person name="Sanka R."/>
            <person name="DePew J."/>
            <person name="Purushe J."/>
            <person name="Hartskeerl R.A."/>
            <person name="Ahmed A."/>
            <person name="van der Linden H."/>
            <person name="Goris M.G.A."/>
            <person name="Vinetz J.M."/>
            <person name="Sutton G.G."/>
            <person name="Nierman W.C."/>
            <person name="Fouts D.E."/>
        </authorList>
    </citation>
    <scope>NUCLEOTIDE SEQUENCE [LARGE SCALE GENOMIC DNA]</scope>
    <source>
        <strain evidence="9 10">Sao Paulo</strain>
    </source>
</reference>
<dbReference type="PANTHER" id="PTHR22926:SF3">
    <property type="entry name" value="UNDECAPRENYL-PHOSPHATE ALPHA-N-ACETYLGLUCOSAMINYL 1-PHOSPHATE TRANSFERASE"/>
    <property type="match status" value="1"/>
</dbReference>
<evidence type="ECO:0000256" key="1">
    <source>
        <dbReference type="ARBA" id="ARBA00004651"/>
    </source>
</evidence>
<keyword evidence="3 9" id="KW-0808">Transferase</keyword>
<name>A0A5E8HEQ7_9LEPT</name>
<dbReference type="GO" id="GO:0009103">
    <property type="term" value="P:lipopolysaccharide biosynthetic process"/>
    <property type="evidence" value="ECO:0007669"/>
    <property type="project" value="TreeGrafter"/>
</dbReference>
<feature type="transmembrane region" description="Helical" evidence="8">
    <location>
        <begin position="51"/>
        <end position="72"/>
    </location>
</feature>
<dbReference type="RefSeq" id="WP_015676750.1">
    <property type="nucleotide sequence ID" value="NZ_AOGX02000015.1"/>
</dbReference>
<feature type="transmembrane region" description="Helical" evidence="8">
    <location>
        <begin position="259"/>
        <end position="279"/>
    </location>
</feature>
<keyword evidence="6 8" id="KW-0472">Membrane</keyword>
<keyword evidence="7" id="KW-0460">Magnesium</keyword>
<feature type="binding site" evidence="7">
    <location>
        <position position="222"/>
    </location>
    <ligand>
        <name>Mg(2+)</name>
        <dbReference type="ChEBI" id="CHEBI:18420"/>
    </ligand>
</feature>
<evidence type="ECO:0000256" key="6">
    <source>
        <dbReference type="ARBA" id="ARBA00023136"/>
    </source>
</evidence>
<accession>A0A5E8HEQ7</accession>
<evidence type="ECO:0000313" key="9">
    <source>
        <dbReference type="EMBL" id="EOQ89168.1"/>
    </source>
</evidence>
<proteinExistence type="predicted"/>